<dbReference type="AlphaFoldDB" id="A0A0A9FN86"/>
<proteinExistence type="predicted"/>
<reference evidence="1" key="2">
    <citation type="journal article" date="2015" name="Data Brief">
        <title>Shoot transcriptome of the giant reed, Arundo donax.</title>
        <authorList>
            <person name="Barrero R.A."/>
            <person name="Guerrero F.D."/>
            <person name="Moolhuijzen P."/>
            <person name="Goolsby J.A."/>
            <person name="Tidwell J."/>
            <person name="Bellgard S.E."/>
            <person name="Bellgard M.I."/>
        </authorList>
    </citation>
    <scope>NUCLEOTIDE SEQUENCE</scope>
    <source>
        <tissue evidence="1">Shoot tissue taken approximately 20 cm above the soil surface</tissue>
    </source>
</reference>
<sequence length="36" mass="3872">MSRSPKSTRVAASLLLCRPIVGKVISLLFPLHCSCS</sequence>
<reference evidence="1" key="1">
    <citation type="submission" date="2014-09" db="EMBL/GenBank/DDBJ databases">
        <authorList>
            <person name="Magalhaes I.L.F."/>
            <person name="Oliveira U."/>
            <person name="Santos F.R."/>
            <person name="Vidigal T.H.D.A."/>
            <person name="Brescovit A.D."/>
            <person name="Santos A.J."/>
        </authorList>
    </citation>
    <scope>NUCLEOTIDE SEQUENCE</scope>
    <source>
        <tissue evidence="1">Shoot tissue taken approximately 20 cm above the soil surface</tissue>
    </source>
</reference>
<protein>
    <submittedName>
        <fullName evidence="1">Uncharacterized protein</fullName>
    </submittedName>
</protein>
<evidence type="ECO:0000313" key="1">
    <source>
        <dbReference type="EMBL" id="JAE12754.1"/>
    </source>
</evidence>
<accession>A0A0A9FN86</accession>
<dbReference type="EMBL" id="GBRH01185142">
    <property type="protein sequence ID" value="JAE12754.1"/>
    <property type="molecule type" value="Transcribed_RNA"/>
</dbReference>
<organism evidence="1">
    <name type="scientific">Arundo donax</name>
    <name type="common">Giant reed</name>
    <name type="synonym">Donax arundinaceus</name>
    <dbReference type="NCBI Taxonomy" id="35708"/>
    <lineage>
        <taxon>Eukaryota</taxon>
        <taxon>Viridiplantae</taxon>
        <taxon>Streptophyta</taxon>
        <taxon>Embryophyta</taxon>
        <taxon>Tracheophyta</taxon>
        <taxon>Spermatophyta</taxon>
        <taxon>Magnoliopsida</taxon>
        <taxon>Liliopsida</taxon>
        <taxon>Poales</taxon>
        <taxon>Poaceae</taxon>
        <taxon>PACMAD clade</taxon>
        <taxon>Arundinoideae</taxon>
        <taxon>Arundineae</taxon>
        <taxon>Arundo</taxon>
    </lineage>
</organism>
<name>A0A0A9FN86_ARUDO</name>